<dbReference type="Gene3D" id="3.40.50.720">
    <property type="entry name" value="NAD(P)-binding Rossmann-like Domain"/>
    <property type="match status" value="1"/>
</dbReference>
<dbReference type="Proteomes" id="UP000529946">
    <property type="component" value="Unassembled WGS sequence"/>
</dbReference>
<dbReference type="InterPro" id="IPR001509">
    <property type="entry name" value="Epimerase_deHydtase"/>
</dbReference>
<dbReference type="PANTHER" id="PTHR48079:SF6">
    <property type="entry name" value="NAD(P)-BINDING DOMAIN-CONTAINING PROTEIN-RELATED"/>
    <property type="match status" value="1"/>
</dbReference>
<evidence type="ECO:0000259" key="1">
    <source>
        <dbReference type="Pfam" id="PF01370"/>
    </source>
</evidence>
<reference evidence="2 3" key="1">
    <citation type="submission" date="2020-08" db="EMBL/GenBank/DDBJ databases">
        <title>Genomic Encyclopedia of Type Strains, Phase IV (KMG-IV): sequencing the most valuable type-strain genomes for metagenomic binning, comparative biology and taxonomic classification.</title>
        <authorList>
            <person name="Goeker M."/>
        </authorList>
    </citation>
    <scope>NUCLEOTIDE SEQUENCE [LARGE SCALE GENOMIC DNA]</scope>
    <source>
        <strain evidence="2 3">DSM 23960</strain>
    </source>
</reference>
<dbReference type="RefSeq" id="WP_183205326.1">
    <property type="nucleotide sequence ID" value="NZ_BAAAER010000003.1"/>
</dbReference>
<keyword evidence="3" id="KW-1185">Reference proteome</keyword>
<evidence type="ECO:0000313" key="2">
    <source>
        <dbReference type="EMBL" id="MBB4084131.1"/>
    </source>
</evidence>
<evidence type="ECO:0000313" key="3">
    <source>
        <dbReference type="Proteomes" id="UP000529946"/>
    </source>
</evidence>
<organism evidence="2 3">
    <name type="scientific">Brevundimonas lenta</name>
    <dbReference type="NCBI Taxonomy" id="424796"/>
    <lineage>
        <taxon>Bacteria</taxon>
        <taxon>Pseudomonadati</taxon>
        <taxon>Pseudomonadota</taxon>
        <taxon>Alphaproteobacteria</taxon>
        <taxon>Caulobacterales</taxon>
        <taxon>Caulobacteraceae</taxon>
        <taxon>Brevundimonas</taxon>
    </lineage>
</organism>
<feature type="domain" description="NAD-dependent epimerase/dehydratase" evidence="1">
    <location>
        <begin position="6"/>
        <end position="229"/>
    </location>
</feature>
<accession>A0A7W6JFH2</accession>
<dbReference type="GO" id="GO:0005737">
    <property type="term" value="C:cytoplasm"/>
    <property type="evidence" value="ECO:0007669"/>
    <property type="project" value="TreeGrafter"/>
</dbReference>
<gene>
    <name evidence="2" type="ORF">GGR12_003019</name>
</gene>
<proteinExistence type="predicted"/>
<dbReference type="PANTHER" id="PTHR48079">
    <property type="entry name" value="PROTEIN YEEZ"/>
    <property type="match status" value="1"/>
</dbReference>
<dbReference type="InterPro" id="IPR036291">
    <property type="entry name" value="NAD(P)-bd_dom_sf"/>
</dbReference>
<dbReference type="SUPFAM" id="SSF51735">
    <property type="entry name" value="NAD(P)-binding Rossmann-fold domains"/>
    <property type="match status" value="1"/>
</dbReference>
<protein>
    <submittedName>
        <fullName evidence="2">Nucleoside-diphosphate-sugar epimerase</fullName>
    </submittedName>
</protein>
<comment type="caution">
    <text evidence="2">The sequence shown here is derived from an EMBL/GenBank/DDBJ whole genome shotgun (WGS) entry which is preliminary data.</text>
</comment>
<dbReference type="AlphaFoldDB" id="A0A7W6JFH2"/>
<dbReference type="GO" id="GO:0004029">
    <property type="term" value="F:aldehyde dehydrogenase (NAD+) activity"/>
    <property type="evidence" value="ECO:0007669"/>
    <property type="project" value="TreeGrafter"/>
</dbReference>
<name>A0A7W6JFH2_9CAUL</name>
<sequence length="305" mass="32152">MPVKKILVTGATGFLGRAVVDHLLDRGRTLRAAVRRELGLCPRGVEVVAVGDLSEATDWTAALVDVDAVVHCAGRAHVLRETADDPLVEFRAVNTAATLALARQAAQAGVRRLIFISSIGVNGAETSGRGFRHDDPPNPHSPYAVSKAEAEEGLTAIADETGLEVVIIRPPLITGRDPKGNLATLNSILAKGLPLPFGLATKNRRDLVSREVLSDLIDVVIDHPEAAGQTFLVSDGAPVSTRALLEQMAAAEGRSLTLLPVPTALMSMPLKMAGKGAMASQLFGDLEVDIEHTKATLNWSPPGRG</sequence>
<dbReference type="InterPro" id="IPR051783">
    <property type="entry name" value="NAD(P)-dependent_oxidoreduct"/>
</dbReference>
<dbReference type="Pfam" id="PF01370">
    <property type="entry name" value="Epimerase"/>
    <property type="match status" value="1"/>
</dbReference>
<dbReference type="EMBL" id="JACIDM010000003">
    <property type="protein sequence ID" value="MBB4084131.1"/>
    <property type="molecule type" value="Genomic_DNA"/>
</dbReference>